<keyword evidence="2" id="KW-0808">Transferase</keyword>
<dbReference type="PROSITE" id="PS51143">
    <property type="entry name" value="MT_A70"/>
    <property type="match status" value="1"/>
</dbReference>
<evidence type="ECO:0000256" key="2">
    <source>
        <dbReference type="ARBA" id="ARBA00022679"/>
    </source>
</evidence>
<keyword evidence="1" id="KW-0489">Methyltransferase</keyword>
<dbReference type="Pfam" id="PF05063">
    <property type="entry name" value="MT-A70"/>
    <property type="match status" value="1"/>
</dbReference>
<evidence type="ECO:0000313" key="5">
    <source>
        <dbReference type="EMBL" id="RDS85832.1"/>
    </source>
</evidence>
<dbReference type="PANTHER" id="PTHR12829:SF7">
    <property type="entry name" value="N6-ADENOSINE-METHYLTRANSFERASE CATALYTIC SUBUNIT"/>
    <property type="match status" value="1"/>
</dbReference>
<dbReference type="InterPro" id="IPR007757">
    <property type="entry name" value="MT-A70-like"/>
</dbReference>
<dbReference type="SUPFAM" id="SSF53335">
    <property type="entry name" value="S-adenosyl-L-methionine-dependent methyltransferases"/>
    <property type="match status" value="1"/>
</dbReference>
<evidence type="ECO:0000313" key="6">
    <source>
        <dbReference type="Proteomes" id="UP000255334"/>
    </source>
</evidence>
<dbReference type="PANTHER" id="PTHR12829">
    <property type="entry name" value="N6-ADENOSINE-METHYLTRANSFERASE"/>
    <property type="match status" value="1"/>
</dbReference>
<dbReference type="GO" id="GO:0008168">
    <property type="term" value="F:methyltransferase activity"/>
    <property type="evidence" value="ECO:0007669"/>
    <property type="project" value="UniProtKB-KW"/>
</dbReference>
<dbReference type="EMBL" id="QRBF01000001">
    <property type="protein sequence ID" value="RDS85832.1"/>
    <property type="molecule type" value="Genomic_DNA"/>
</dbReference>
<sequence length="237" mass="25690">MARRAADSAPPPRAAIAGATITADGRFAQSDPIDATIANLRAFTAQNGKAALLYWDPPWGYGERGPESSKDWAIDPSQHYPLIPDSQLRALTRSAVKECCSYNAVMALWAPNSQVALGIDLIRDAGFEFTTQVTWNKIHDTGRHAACMSNGAVRPCSEVLLIAKRGGGLPLKSHAPQISSVVIAQRGAHSAKPEIIREWLTRAYDTDRRIELFSRTPRSGWMTWGNQAAAPLSTIAA</sequence>
<dbReference type="AlphaFoldDB" id="A0A370XC07"/>
<dbReference type="InterPro" id="IPR029063">
    <property type="entry name" value="SAM-dependent_MTases_sf"/>
</dbReference>
<keyword evidence="3" id="KW-0949">S-adenosyl-L-methionine</keyword>
<comment type="similarity">
    <text evidence="4">Belongs to the MT-A70-like family.</text>
</comment>
<evidence type="ECO:0000256" key="4">
    <source>
        <dbReference type="PROSITE-ProRule" id="PRU00489"/>
    </source>
</evidence>
<evidence type="ECO:0008006" key="7">
    <source>
        <dbReference type="Google" id="ProtNLM"/>
    </source>
</evidence>
<protein>
    <recommendedName>
        <fullName evidence="7">Adenine methyltransferase</fullName>
    </recommendedName>
</protein>
<gene>
    <name evidence="5" type="ORF">DWU99_00730</name>
</gene>
<dbReference type="Proteomes" id="UP000255334">
    <property type="component" value="Unassembled WGS sequence"/>
</dbReference>
<evidence type="ECO:0000256" key="3">
    <source>
        <dbReference type="ARBA" id="ARBA00022691"/>
    </source>
</evidence>
<proteinExistence type="inferred from homology"/>
<name>A0A370XC07_9GAMM</name>
<dbReference type="Gene3D" id="3.40.50.150">
    <property type="entry name" value="Vaccinia Virus protein VP39"/>
    <property type="match status" value="1"/>
</dbReference>
<evidence type="ECO:0000256" key="1">
    <source>
        <dbReference type="ARBA" id="ARBA00022603"/>
    </source>
</evidence>
<comment type="caution">
    <text evidence="5">The sequence shown here is derived from an EMBL/GenBank/DDBJ whole genome shotgun (WGS) entry which is preliminary data.</text>
</comment>
<dbReference type="OrthoDB" id="6258822at2"/>
<accession>A0A370XC07</accession>
<reference evidence="5 6" key="1">
    <citation type="submission" date="2018-07" db="EMBL/GenBank/DDBJ databases">
        <title>Dyella monticola sp. nov. and Dyella psychrodurans sp. nov. isolated from monsoon evergreen broad-leaved forest soil of Dinghu Mountain, China.</title>
        <authorList>
            <person name="Gao Z."/>
            <person name="Qiu L."/>
        </authorList>
    </citation>
    <scope>NUCLEOTIDE SEQUENCE [LARGE SCALE GENOMIC DNA]</scope>
    <source>
        <strain evidence="5 6">4MSK11</strain>
    </source>
</reference>
<organism evidence="5 6">
    <name type="scientific">Dyella psychrodurans</name>
    <dbReference type="NCBI Taxonomy" id="1927960"/>
    <lineage>
        <taxon>Bacteria</taxon>
        <taxon>Pseudomonadati</taxon>
        <taxon>Pseudomonadota</taxon>
        <taxon>Gammaproteobacteria</taxon>
        <taxon>Lysobacterales</taxon>
        <taxon>Rhodanobacteraceae</taxon>
        <taxon>Dyella</taxon>
    </lineage>
</organism>
<dbReference type="RefSeq" id="WP_115476083.1">
    <property type="nucleotide sequence ID" value="NZ_QRBF01000001.1"/>
</dbReference>
<keyword evidence="6" id="KW-1185">Reference proteome</keyword>
<dbReference type="GO" id="GO:0032259">
    <property type="term" value="P:methylation"/>
    <property type="evidence" value="ECO:0007669"/>
    <property type="project" value="UniProtKB-KW"/>
</dbReference>